<dbReference type="AlphaFoldDB" id="A0A263BRE2"/>
<name>A0A263BRE2_9BACI</name>
<feature type="transmembrane region" description="Helical" evidence="1">
    <location>
        <begin position="7"/>
        <end position="25"/>
    </location>
</feature>
<keyword evidence="1" id="KW-0472">Membrane</keyword>
<keyword evidence="3" id="KW-1185">Reference proteome</keyword>
<dbReference type="RefSeq" id="WP_094925738.1">
    <property type="nucleotide sequence ID" value="NZ_NPIA01000007.1"/>
</dbReference>
<organism evidence="2 3">
    <name type="scientific">Lottiidibacillus patelloidae</name>
    <dbReference type="NCBI Taxonomy" id="2670334"/>
    <lineage>
        <taxon>Bacteria</taxon>
        <taxon>Bacillati</taxon>
        <taxon>Bacillota</taxon>
        <taxon>Bacilli</taxon>
        <taxon>Bacillales</taxon>
        <taxon>Bacillaceae</taxon>
        <taxon>Lottiidibacillus</taxon>
    </lineage>
</organism>
<evidence type="ECO:0000256" key="1">
    <source>
        <dbReference type="SAM" id="Phobius"/>
    </source>
</evidence>
<evidence type="ECO:0000313" key="2">
    <source>
        <dbReference type="EMBL" id="OZM56279.1"/>
    </source>
</evidence>
<reference evidence="2 3" key="2">
    <citation type="submission" date="2017-09" db="EMBL/GenBank/DDBJ databases">
        <title>Bacillus patelloidae sp. nov., isolated from the intestinal tract of a marine limpet.</title>
        <authorList>
            <person name="Liu R."/>
            <person name="Dong C."/>
            <person name="Shao Z."/>
        </authorList>
    </citation>
    <scope>NUCLEOTIDE SEQUENCE [LARGE SCALE GENOMIC DNA]</scope>
    <source>
        <strain evidence="2 3">SA5d-4</strain>
    </source>
</reference>
<dbReference type="EMBL" id="NPIA01000007">
    <property type="protein sequence ID" value="OZM56279.1"/>
    <property type="molecule type" value="Genomic_DNA"/>
</dbReference>
<keyword evidence="1" id="KW-0812">Transmembrane</keyword>
<dbReference type="Proteomes" id="UP000217083">
    <property type="component" value="Unassembled WGS sequence"/>
</dbReference>
<evidence type="ECO:0000313" key="3">
    <source>
        <dbReference type="Proteomes" id="UP000217083"/>
    </source>
</evidence>
<sequence>MSFSRKLFYFGIAIIVIGPFIMFGVDYGQAKNQKPPIFAGKTSVYKDGGTTEYTGIGYKVIDYNELDGRDDIVFISKFFNVGTKKED</sequence>
<comment type="caution">
    <text evidence="2">The sequence shown here is derived from an EMBL/GenBank/DDBJ whole genome shotgun (WGS) entry which is preliminary data.</text>
</comment>
<reference evidence="3" key="1">
    <citation type="submission" date="2017-08" db="EMBL/GenBank/DDBJ databases">
        <authorList>
            <person name="Huang Z."/>
        </authorList>
    </citation>
    <scope>NUCLEOTIDE SEQUENCE [LARGE SCALE GENOMIC DNA]</scope>
    <source>
        <strain evidence="3">SA5d-4</strain>
    </source>
</reference>
<proteinExistence type="predicted"/>
<keyword evidence="1" id="KW-1133">Transmembrane helix</keyword>
<protein>
    <submittedName>
        <fullName evidence="2">Uncharacterized protein</fullName>
    </submittedName>
</protein>
<accession>A0A263BRE2</accession>
<gene>
    <name evidence="2" type="ORF">CIB95_12715</name>
</gene>